<comment type="caution">
    <text evidence="1">The sequence shown here is derived from an EMBL/GenBank/DDBJ whole genome shotgun (WGS) entry which is preliminary data.</text>
</comment>
<dbReference type="InterPro" id="IPR036388">
    <property type="entry name" value="WH-like_DNA-bd_sf"/>
</dbReference>
<dbReference type="Gene3D" id="1.10.10.10">
    <property type="entry name" value="Winged helix-like DNA-binding domain superfamily/Winged helix DNA-binding domain"/>
    <property type="match status" value="1"/>
</dbReference>
<dbReference type="AlphaFoldDB" id="A0A3A5JRU7"/>
<reference evidence="1 2" key="1">
    <citation type="submission" date="2018-09" db="EMBL/GenBank/DDBJ databases">
        <title>Draft genome sequence of Buttiauxella izardii CCUG 35510T.</title>
        <authorList>
            <person name="Salva-Serra F."/>
            <person name="Marathe N."/>
            <person name="Moore E."/>
            <person name="Stadler-Svensson L."/>
            <person name="Engstrom-Jakobsson H."/>
        </authorList>
    </citation>
    <scope>NUCLEOTIDE SEQUENCE [LARGE SCALE GENOMIC DNA]</scope>
    <source>
        <strain evidence="1 2">CCUG 35510</strain>
    </source>
</reference>
<gene>
    <name evidence="1" type="ORF">D6029_20750</name>
</gene>
<dbReference type="SUPFAM" id="SSF46785">
    <property type="entry name" value="Winged helix' DNA-binding domain"/>
    <property type="match status" value="1"/>
</dbReference>
<evidence type="ECO:0000313" key="1">
    <source>
        <dbReference type="EMBL" id="RJT18082.1"/>
    </source>
</evidence>
<sequence length="125" mass="13909">MKARIGIMQNALIQKHMLAIVSGRYQRPPDEPKIWFTSINALGQILNPENIALLRLIAKHQPETISELAALSNRQLSNLSVTLQTLNGYGFVELIKTGRKVTPKALYTDFEIIVDSALEARINAA</sequence>
<dbReference type="InterPro" id="IPR036390">
    <property type="entry name" value="WH_DNA-bd_sf"/>
</dbReference>
<accession>A0A3A5JRU7</accession>
<dbReference type="Proteomes" id="UP000276295">
    <property type="component" value="Unassembled WGS sequence"/>
</dbReference>
<name>A0A3A5JRU7_9ENTR</name>
<dbReference type="EMBL" id="QZWH01000060">
    <property type="protein sequence ID" value="RJT18082.1"/>
    <property type="molecule type" value="Genomic_DNA"/>
</dbReference>
<protein>
    <submittedName>
        <fullName evidence="1">Transcriptional regulator</fullName>
    </submittedName>
</protein>
<keyword evidence="2" id="KW-1185">Reference proteome</keyword>
<evidence type="ECO:0000313" key="2">
    <source>
        <dbReference type="Proteomes" id="UP000276295"/>
    </source>
</evidence>
<proteinExistence type="predicted"/>
<dbReference type="OrthoDB" id="8449527at2"/>
<dbReference type="RefSeq" id="WP_120066570.1">
    <property type="nucleotide sequence ID" value="NZ_QZWH01000060.1"/>
</dbReference>
<dbReference type="Pfam" id="PF25212">
    <property type="entry name" value="HVO_A0114"/>
    <property type="match status" value="1"/>
</dbReference>
<organism evidence="1 2">
    <name type="scientific">Buttiauxella izardii</name>
    <dbReference type="NCBI Taxonomy" id="82991"/>
    <lineage>
        <taxon>Bacteria</taxon>
        <taxon>Pseudomonadati</taxon>
        <taxon>Pseudomonadota</taxon>
        <taxon>Gammaproteobacteria</taxon>
        <taxon>Enterobacterales</taxon>
        <taxon>Enterobacteriaceae</taxon>
        <taxon>Buttiauxella</taxon>
    </lineage>
</organism>